<dbReference type="EMBL" id="CP000747">
    <property type="protein sequence ID" value="ACG77115.1"/>
    <property type="molecule type" value="Genomic_DNA"/>
</dbReference>
<accession>B4RFN4</accession>
<keyword evidence="1" id="KW-0812">Transmembrane</keyword>
<dbReference type="eggNOG" id="ENOG50317EK">
    <property type="taxonomic scope" value="Bacteria"/>
</dbReference>
<dbReference type="RefSeq" id="WP_012521263.1">
    <property type="nucleotide sequence ID" value="NC_011144.1"/>
</dbReference>
<feature type="transmembrane region" description="Helical" evidence="1">
    <location>
        <begin position="87"/>
        <end position="105"/>
    </location>
</feature>
<evidence type="ECO:0000256" key="1">
    <source>
        <dbReference type="SAM" id="Phobius"/>
    </source>
</evidence>
<feature type="transmembrane region" description="Helical" evidence="1">
    <location>
        <begin position="12"/>
        <end position="33"/>
    </location>
</feature>
<name>B4RFN4_PHEZH</name>
<evidence type="ECO:0000313" key="3">
    <source>
        <dbReference type="Proteomes" id="UP000001868"/>
    </source>
</evidence>
<sequence length="158" mass="17514">MDDLTLARALHVLGVVVWIGGVSMVTTVLFPAIRRGRLGADRLAAFEAVEHRFVWQARAAVLVVGASGLHMTARLDAWDRFLSPSDWWMPAMALVWLLFFLVLFVGEPLVLRRRLAAWAVRDPDRVLAWLHRAHVVLLAVSLTTVAGAMLGAHGWVFG</sequence>
<protein>
    <submittedName>
        <fullName evidence="2">Putative copper resistance protein D</fullName>
    </submittedName>
</protein>
<feature type="transmembrane region" description="Helical" evidence="1">
    <location>
        <begin position="53"/>
        <end position="75"/>
    </location>
</feature>
<gene>
    <name evidence="2" type="ordered locus">PHZ_c0701</name>
</gene>
<dbReference type="OrthoDB" id="7356530at2"/>
<dbReference type="Proteomes" id="UP000001868">
    <property type="component" value="Chromosome"/>
</dbReference>
<dbReference type="HOGENOM" id="CLU_1685241_0_0_5"/>
<keyword evidence="1" id="KW-1133">Transmembrane helix</keyword>
<dbReference type="STRING" id="450851.PHZ_c0701"/>
<feature type="transmembrane region" description="Helical" evidence="1">
    <location>
        <begin position="135"/>
        <end position="156"/>
    </location>
</feature>
<reference evidence="2 3" key="1">
    <citation type="journal article" date="2008" name="BMC Genomics">
        <title>Complete genome of Phenylobacterium zucineum - a novel facultative intracellular bacterium isolated from human erythroleukemia cell line K562.</title>
        <authorList>
            <person name="Luo Y."/>
            <person name="Xu X."/>
            <person name="Ding Z."/>
            <person name="Liu Z."/>
            <person name="Zhang B."/>
            <person name="Yan Z."/>
            <person name="Sun J."/>
            <person name="Hu S."/>
            <person name="Hu X."/>
        </authorList>
    </citation>
    <scope>NUCLEOTIDE SEQUENCE [LARGE SCALE GENOMIC DNA]</scope>
    <source>
        <strain evidence="2 3">HLK1</strain>
    </source>
</reference>
<keyword evidence="1" id="KW-0472">Membrane</keyword>
<evidence type="ECO:0000313" key="2">
    <source>
        <dbReference type="EMBL" id="ACG77115.1"/>
    </source>
</evidence>
<proteinExistence type="predicted"/>
<dbReference type="AlphaFoldDB" id="B4RFN4"/>
<organism evidence="2 3">
    <name type="scientific">Phenylobacterium zucineum (strain HLK1)</name>
    <dbReference type="NCBI Taxonomy" id="450851"/>
    <lineage>
        <taxon>Bacteria</taxon>
        <taxon>Pseudomonadati</taxon>
        <taxon>Pseudomonadota</taxon>
        <taxon>Alphaproteobacteria</taxon>
        <taxon>Caulobacterales</taxon>
        <taxon>Caulobacteraceae</taxon>
        <taxon>Phenylobacterium</taxon>
    </lineage>
</organism>
<keyword evidence="3" id="KW-1185">Reference proteome</keyword>
<dbReference type="KEGG" id="pzu:PHZ_c0701"/>